<dbReference type="RefSeq" id="XP_048140814.1">
    <property type="nucleotide sequence ID" value="XM_048284857.1"/>
</dbReference>
<accession>A0ABM3HW36</accession>
<evidence type="ECO:0000259" key="5">
    <source>
        <dbReference type="SMART" id="SM00856"/>
    </source>
</evidence>
<evidence type="ECO:0000313" key="6">
    <source>
        <dbReference type="Proteomes" id="UP000827889"/>
    </source>
</evidence>
<dbReference type="CDD" id="cd14859">
    <property type="entry name" value="PMEI_like"/>
    <property type="match status" value="1"/>
</dbReference>
<dbReference type="SMART" id="SM00856">
    <property type="entry name" value="PMEI"/>
    <property type="match status" value="1"/>
</dbReference>
<keyword evidence="1 4" id="KW-0732">Signal</keyword>
<keyword evidence="2" id="KW-1015">Disulfide bond</keyword>
<dbReference type="NCBIfam" id="TIGR01614">
    <property type="entry name" value="PME_inhib"/>
    <property type="match status" value="1"/>
</dbReference>
<organism evidence="6 7">
    <name type="scientific">Rhodamnia argentea</name>
    <dbReference type="NCBI Taxonomy" id="178133"/>
    <lineage>
        <taxon>Eukaryota</taxon>
        <taxon>Viridiplantae</taxon>
        <taxon>Streptophyta</taxon>
        <taxon>Embryophyta</taxon>
        <taxon>Tracheophyta</taxon>
        <taxon>Spermatophyta</taxon>
        <taxon>Magnoliopsida</taxon>
        <taxon>eudicotyledons</taxon>
        <taxon>Gunneridae</taxon>
        <taxon>Pentapetalae</taxon>
        <taxon>rosids</taxon>
        <taxon>malvids</taxon>
        <taxon>Myrtales</taxon>
        <taxon>Myrtaceae</taxon>
        <taxon>Myrtoideae</taxon>
        <taxon>Myrteae</taxon>
        <taxon>Australasian group</taxon>
        <taxon>Rhodamnia</taxon>
    </lineage>
</organism>
<keyword evidence="6" id="KW-1185">Reference proteome</keyword>
<dbReference type="Proteomes" id="UP000827889">
    <property type="component" value="Chromosome 9"/>
</dbReference>
<proteinExistence type="inferred from homology"/>
<dbReference type="PANTHER" id="PTHR35357">
    <property type="entry name" value="OS02G0537100 PROTEIN"/>
    <property type="match status" value="1"/>
</dbReference>
<feature type="domain" description="Pectinesterase inhibitor" evidence="5">
    <location>
        <begin position="31"/>
        <end position="172"/>
    </location>
</feature>
<feature type="chain" id="PRO_5045901103" evidence="4">
    <location>
        <begin position="32"/>
        <end position="177"/>
    </location>
</feature>
<evidence type="ECO:0000313" key="7">
    <source>
        <dbReference type="RefSeq" id="XP_048140814.1"/>
    </source>
</evidence>
<dbReference type="InterPro" id="IPR006501">
    <property type="entry name" value="Pectinesterase_inhib_dom"/>
</dbReference>
<comment type="similarity">
    <text evidence="3">Belongs to the PMEI family.</text>
</comment>
<dbReference type="Pfam" id="PF04043">
    <property type="entry name" value="PMEI"/>
    <property type="match status" value="1"/>
</dbReference>
<evidence type="ECO:0000256" key="3">
    <source>
        <dbReference type="ARBA" id="ARBA00038471"/>
    </source>
</evidence>
<dbReference type="Gene3D" id="1.20.140.40">
    <property type="entry name" value="Invertase/pectin methylesterase inhibitor family protein"/>
    <property type="match status" value="1"/>
</dbReference>
<feature type="signal peptide" evidence="4">
    <location>
        <begin position="1"/>
        <end position="31"/>
    </location>
</feature>
<dbReference type="InterPro" id="IPR035513">
    <property type="entry name" value="Invertase/methylesterase_inhib"/>
</dbReference>
<reference evidence="7" key="1">
    <citation type="submission" date="2025-08" db="UniProtKB">
        <authorList>
            <consortium name="RefSeq"/>
        </authorList>
    </citation>
    <scope>IDENTIFICATION</scope>
    <source>
        <tissue evidence="7">Leaf</tissue>
    </source>
</reference>
<gene>
    <name evidence="7" type="primary">LOC125316498</name>
</gene>
<sequence length="177" mass="19195">MATSYALRLFCNLSCSIFLASIISRSWNVIADSGLVDKVYKQASDYKFCNDALNSDPRTPGADEITLAYVAFGLAYRKASSTQLQITSLLNNSTSPVHEHLEQCHGDYVTAIAKIQEALTDLDSETYDGLAGLASKAGDRAVDCESAFNRTKSPLTDNNRDLKGLSEICVAVAHLFS</sequence>
<dbReference type="PANTHER" id="PTHR35357:SF8">
    <property type="entry name" value="OS01G0111000 PROTEIN"/>
    <property type="match status" value="1"/>
</dbReference>
<name>A0ABM3HW36_9MYRT</name>
<evidence type="ECO:0000256" key="2">
    <source>
        <dbReference type="ARBA" id="ARBA00023157"/>
    </source>
</evidence>
<dbReference type="GeneID" id="125316498"/>
<protein>
    <submittedName>
        <fullName evidence="7">Invertase inhibitor</fullName>
    </submittedName>
</protein>
<dbReference type="SUPFAM" id="SSF101148">
    <property type="entry name" value="Plant invertase/pectin methylesterase inhibitor"/>
    <property type="match status" value="1"/>
</dbReference>
<evidence type="ECO:0000256" key="1">
    <source>
        <dbReference type="ARBA" id="ARBA00022729"/>
    </source>
</evidence>
<evidence type="ECO:0000256" key="4">
    <source>
        <dbReference type="SAM" id="SignalP"/>
    </source>
</evidence>